<protein>
    <submittedName>
        <fullName evidence="1">Uncharacterized protein</fullName>
    </submittedName>
</protein>
<name>A0A7V4WV03_CALAY</name>
<proteinExistence type="predicted"/>
<reference evidence="1" key="1">
    <citation type="journal article" date="2020" name="mSystems">
        <title>Genome- and Community-Level Interaction Insights into Carbon Utilization and Element Cycling Functions of Hydrothermarchaeota in Hydrothermal Sediment.</title>
        <authorList>
            <person name="Zhou Z."/>
            <person name="Liu Y."/>
            <person name="Xu W."/>
            <person name="Pan J."/>
            <person name="Luo Z.H."/>
            <person name="Li M."/>
        </authorList>
    </citation>
    <scope>NUCLEOTIDE SEQUENCE [LARGE SCALE GENOMIC DNA]</scope>
    <source>
        <strain evidence="1">HyVt-577</strain>
    </source>
</reference>
<gene>
    <name evidence="1" type="ORF">ENK44_04705</name>
</gene>
<dbReference type="PROSITE" id="PS51257">
    <property type="entry name" value="PROKAR_LIPOPROTEIN"/>
    <property type="match status" value="1"/>
</dbReference>
<dbReference type="AlphaFoldDB" id="A0A7V4WV03"/>
<comment type="caution">
    <text evidence="1">The sequence shown here is derived from an EMBL/GenBank/DDBJ whole genome shotgun (WGS) entry which is preliminary data.</text>
</comment>
<evidence type="ECO:0000313" key="1">
    <source>
        <dbReference type="EMBL" id="HGY54977.1"/>
    </source>
</evidence>
<dbReference type="EMBL" id="DRQG01000038">
    <property type="protein sequence ID" value="HGY54977.1"/>
    <property type="molecule type" value="Genomic_DNA"/>
</dbReference>
<dbReference type="Proteomes" id="UP000885779">
    <property type="component" value="Unassembled WGS sequence"/>
</dbReference>
<organism evidence="1">
    <name type="scientific">Caldithrix abyssi</name>
    <dbReference type="NCBI Taxonomy" id="187145"/>
    <lineage>
        <taxon>Bacteria</taxon>
        <taxon>Pseudomonadati</taxon>
        <taxon>Calditrichota</taxon>
        <taxon>Calditrichia</taxon>
        <taxon>Calditrichales</taxon>
        <taxon>Calditrichaceae</taxon>
        <taxon>Caldithrix</taxon>
    </lineage>
</organism>
<sequence length="328" mass="37841">MLKLIVMYLLFLLFSCGTMQPFVPGKPLKSGEYETRIGLSFSTSKFSAISLQAGIYWGLSNQDILGLSFNNFILPSHISYARYLKTNKENIWNGNFQFHIGNFLFNEYNPDYEIDFAVTKISSDYNHSLKIGIGYYGTPIIDFATKKNNTPSTFVPVLGYQFQSKTIQAEMDMIYGLSDYHVLLYRNRWGKAHPDSTYGISIDHDEIKDIIQFGEGYDDATWKIILRSGDSLMVMNREPYPDCLYCGRLKRNRESYLPSGEYRTMWLYSNNLDVMLLDLNMKKILENYYTGGDLEILQEKNIAQKIQDSFSSGINDINVSVGYRERKN</sequence>
<accession>A0A7V4WV03</accession>